<proteinExistence type="predicted"/>
<accession>A0A9D0YUK5</accession>
<dbReference type="Proteomes" id="UP000886819">
    <property type="component" value="Unassembled WGS sequence"/>
</dbReference>
<dbReference type="InterPro" id="IPR011044">
    <property type="entry name" value="Quino_amine_DH_bsu"/>
</dbReference>
<dbReference type="Gene3D" id="2.130.10.10">
    <property type="entry name" value="YVTN repeat-like/Quinoprotein amine dehydrogenase"/>
    <property type="match status" value="1"/>
</dbReference>
<reference evidence="1" key="1">
    <citation type="submission" date="2020-10" db="EMBL/GenBank/DDBJ databases">
        <authorList>
            <person name="Gilroy R."/>
        </authorList>
    </citation>
    <scope>NUCLEOTIDE SEQUENCE</scope>
    <source>
        <strain evidence="1">ChiHile30-977</strain>
    </source>
</reference>
<evidence type="ECO:0000313" key="2">
    <source>
        <dbReference type="Proteomes" id="UP000886819"/>
    </source>
</evidence>
<dbReference type="SUPFAM" id="SSF50969">
    <property type="entry name" value="YVTN repeat-like/Quinoprotein amine dehydrogenase"/>
    <property type="match status" value="1"/>
</dbReference>
<dbReference type="InterPro" id="IPR015943">
    <property type="entry name" value="WD40/YVTN_repeat-like_dom_sf"/>
</dbReference>
<gene>
    <name evidence="1" type="ORF">IAA66_01510</name>
</gene>
<dbReference type="AlphaFoldDB" id="A0A9D0YUK5"/>
<sequence length="286" mass="29641">MRARLAVSDARHCLLAVLSLPDLEVCQQARLPFRPGRLACGEHTLYCADASEGMIYALDRDSLRTQSAFAAGPEIESLALCGEGKRLLALCGGADSVQALDARAGRLLGVAAAGLRPCALALDARTDRAAVAGGASGEAMILDAATLSTRLRLAPGGAVCGVCFFAGVLMALCAAGEYETGSVVGEVDASGRWKPWIALPGQPGTLATCDGGLLVGHLGWLSMLEAPNGRLRWQTRVHGLPTHILPLGRAAGFADGLDGLVGLVDLRRGTVLRRIRVEEPAGLACI</sequence>
<evidence type="ECO:0000313" key="1">
    <source>
        <dbReference type="EMBL" id="HIQ62247.1"/>
    </source>
</evidence>
<reference evidence="1" key="2">
    <citation type="journal article" date="2021" name="PeerJ">
        <title>Extensive microbial diversity within the chicken gut microbiome revealed by metagenomics and culture.</title>
        <authorList>
            <person name="Gilroy R."/>
            <person name="Ravi A."/>
            <person name="Getino M."/>
            <person name="Pursley I."/>
            <person name="Horton D.L."/>
            <person name="Alikhan N.F."/>
            <person name="Baker D."/>
            <person name="Gharbi K."/>
            <person name="Hall N."/>
            <person name="Watson M."/>
            <person name="Adriaenssens E.M."/>
            <person name="Foster-Nyarko E."/>
            <person name="Jarju S."/>
            <person name="Secka A."/>
            <person name="Antonio M."/>
            <person name="Oren A."/>
            <person name="Chaudhuri R.R."/>
            <person name="La Ragione R."/>
            <person name="Hildebrand F."/>
            <person name="Pallen M.J."/>
        </authorList>
    </citation>
    <scope>NUCLEOTIDE SEQUENCE</scope>
    <source>
        <strain evidence="1">ChiHile30-977</strain>
    </source>
</reference>
<organism evidence="1 2">
    <name type="scientific">Candidatus Avichristensenella intestinipullorum</name>
    <dbReference type="NCBI Taxonomy" id="2840693"/>
    <lineage>
        <taxon>Bacteria</taxon>
        <taxon>Bacillati</taxon>
        <taxon>Bacillota</taxon>
        <taxon>Clostridia</taxon>
        <taxon>Candidatus Avichristensenella</taxon>
    </lineage>
</organism>
<dbReference type="EMBL" id="DVFI01000020">
    <property type="protein sequence ID" value="HIQ62247.1"/>
    <property type="molecule type" value="Genomic_DNA"/>
</dbReference>
<name>A0A9D0YUK5_9FIRM</name>
<comment type="caution">
    <text evidence="1">The sequence shown here is derived from an EMBL/GenBank/DDBJ whole genome shotgun (WGS) entry which is preliminary data.</text>
</comment>
<protein>
    <submittedName>
        <fullName evidence="1">Uncharacterized protein</fullName>
    </submittedName>
</protein>